<dbReference type="EMBL" id="BKCJ011435246">
    <property type="protein sequence ID" value="GFD33424.1"/>
    <property type="molecule type" value="Genomic_DNA"/>
</dbReference>
<accession>A0A699VNN9</accession>
<protein>
    <submittedName>
        <fullName evidence="1">Uncharacterized protein</fullName>
    </submittedName>
</protein>
<gene>
    <name evidence="1" type="ORF">Tci_905393</name>
</gene>
<organism evidence="1">
    <name type="scientific">Tanacetum cinerariifolium</name>
    <name type="common">Dalmatian daisy</name>
    <name type="synonym">Chrysanthemum cinerariifolium</name>
    <dbReference type="NCBI Taxonomy" id="118510"/>
    <lineage>
        <taxon>Eukaryota</taxon>
        <taxon>Viridiplantae</taxon>
        <taxon>Streptophyta</taxon>
        <taxon>Embryophyta</taxon>
        <taxon>Tracheophyta</taxon>
        <taxon>Spermatophyta</taxon>
        <taxon>Magnoliopsida</taxon>
        <taxon>eudicotyledons</taxon>
        <taxon>Gunneridae</taxon>
        <taxon>Pentapetalae</taxon>
        <taxon>asterids</taxon>
        <taxon>campanulids</taxon>
        <taxon>Asterales</taxon>
        <taxon>Asteraceae</taxon>
        <taxon>Asteroideae</taxon>
        <taxon>Anthemideae</taxon>
        <taxon>Anthemidinae</taxon>
        <taxon>Tanacetum</taxon>
    </lineage>
</organism>
<sequence length="63" mass="6965">PLVVESDHSAFNVQLSPAKPTQAMSYTTKSMAPIIEDWVSDSEDESEPNDPRVLLVLFSLLSM</sequence>
<feature type="non-terminal residue" evidence="1">
    <location>
        <position position="1"/>
    </location>
</feature>
<reference evidence="1" key="1">
    <citation type="journal article" date="2019" name="Sci. Rep.">
        <title>Draft genome of Tanacetum cinerariifolium, the natural source of mosquito coil.</title>
        <authorList>
            <person name="Yamashiro T."/>
            <person name="Shiraishi A."/>
            <person name="Satake H."/>
            <person name="Nakayama K."/>
        </authorList>
    </citation>
    <scope>NUCLEOTIDE SEQUENCE</scope>
</reference>
<evidence type="ECO:0000313" key="1">
    <source>
        <dbReference type="EMBL" id="GFD33424.1"/>
    </source>
</evidence>
<proteinExistence type="predicted"/>
<comment type="caution">
    <text evidence="1">The sequence shown here is derived from an EMBL/GenBank/DDBJ whole genome shotgun (WGS) entry which is preliminary data.</text>
</comment>
<dbReference type="AlphaFoldDB" id="A0A699VNN9"/>
<name>A0A699VNN9_TANCI</name>